<dbReference type="GO" id="GO:0003725">
    <property type="term" value="F:double-stranded RNA binding"/>
    <property type="evidence" value="ECO:0007669"/>
    <property type="project" value="InterPro"/>
</dbReference>
<dbReference type="InterPro" id="IPR036046">
    <property type="entry name" value="Acylphosphatase-like_dom_sf"/>
</dbReference>
<gene>
    <name evidence="6" type="ORF">CQA66_01715</name>
</gene>
<dbReference type="GO" id="GO:0008270">
    <property type="term" value="F:zinc ion binding"/>
    <property type="evidence" value="ECO:0007669"/>
    <property type="project" value="InterPro"/>
</dbReference>
<sequence>MNAAYLQRETPTKIFCKWHKLHETKETNIVNFLQTWRTFCQENDSAQAQRIQVFGNVQGVGFRPFVFGLAKTLKLHGFIRNLHDCTEILLTHHALPKNHNDILETFLFSLLLACRQEHERTRLIKHLQSIDRKTHLIVQKCNIISKTLFLPMRACIHAFSIEYLPIFENLHEFRIIESQNITTQSQAIRVNIPTDMGICKECLQDMRNKDSRFFSYAFTACINCGARYSIIESLPYDRKHTSMKNLTLCDSCQNDYNNPHNKRFHTEPISCNTCAIPMRYYQIAYNHSFTQEIYGLSALQSLAQSLNDNHIALYKGLGGFAFLANAYDKQSLSLLRKIKSRPHKPFVIMANTDTLNKLAILNDESQQVLNSAESPIVIVLKSRHCNLPKEVSNLATIGVMRPYTPALLLLFEYLPKDFVLIYTSANNKGEMIAKDISELNIQSILYQMAQHSTQQASQNAALTQQDSTQDNISPSHSYQDNNVYPKLAVFEYEREILHRIDDSIVVGCDLVNLDSHSKTKHSFSNMSLQNSLSLRSLRLARGFTPLHIVSSKLHLKVLSASFGAMQKSSLAFGIHDSLVVSPYLGDLFSTKNCLHFQETFSFFESLYGTPEVFITDKHPRYASTQIAHTLTKKYHRNGKSIHIESIYHHHAHHNALLLESGLQEAIGVIFDGSGLGDDGSIWGGEFLSGNLKKIERKLFFKPFRILGGEKNIKDCQKLTLSYAMENHLHAIIEYLQTVMSRQELTILQTMFNNALNAPYTSSVGRLFDIAGFFCGLDSIDYEGQSGELLASLSVDIPQFHDMSNPYTLHFPQGFNKASKKLSHKAFLLRFVNFSPYPYEITKQGIDISGCFHAMFQDSLQNKSKSVMALRFIDTLSFCIKDSLKLLGADYALFGGGVFANFVLCARVKQLLDSVGINSFFPQLPCNDYSISIGQLGFASQL</sequence>
<dbReference type="EMBL" id="NXLW01000002">
    <property type="protein sequence ID" value="RDU73406.1"/>
    <property type="molecule type" value="Genomic_DNA"/>
</dbReference>
<dbReference type="PROSITE" id="PS00150">
    <property type="entry name" value="ACYLPHOSPHATASE_1"/>
    <property type="match status" value="1"/>
</dbReference>
<dbReference type="Pfam" id="PF22521">
    <property type="entry name" value="HypF_C_2"/>
    <property type="match status" value="1"/>
</dbReference>
<dbReference type="EC" id="3.6.1.7" evidence="2"/>
<keyword evidence="2" id="KW-0378">Hydrolase</keyword>
<name>A0A3D8J8G5_9HELI</name>
<keyword evidence="7" id="KW-1185">Reference proteome</keyword>
<reference evidence="6 7" key="1">
    <citation type="submission" date="2018-04" db="EMBL/GenBank/DDBJ databases">
        <title>Novel Campyloabacter and Helicobacter Species and Strains.</title>
        <authorList>
            <person name="Mannion A.J."/>
            <person name="Shen Z."/>
            <person name="Fox J.G."/>
        </authorList>
    </citation>
    <scope>NUCLEOTIDE SEQUENCE [LARGE SCALE GENOMIC DNA]</scope>
    <source>
        <strain evidence="6 7">MIT 97-5075</strain>
    </source>
</reference>
<protein>
    <recommendedName>
        <fullName evidence="2">acylphosphatase</fullName>
        <ecNumber evidence="2">3.6.1.7</ecNumber>
    </recommendedName>
</protein>
<evidence type="ECO:0000256" key="3">
    <source>
        <dbReference type="SAM" id="MobiDB-lite"/>
    </source>
</evidence>
<organism evidence="6 7">
    <name type="scientific">Helicobacter aurati</name>
    <dbReference type="NCBI Taxonomy" id="137778"/>
    <lineage>
        <taxon>Bacteria</taxon>
        <taxon>Pseudomonadati</taxon>
        <taxon>Campylobacterota</taxon>
        <taxon>Epsilonproteobacteria</taxon>
        <taxon>Campylobacterales</taxon>
        <taxon>Helicobacteraceae</taxon>
        <taxon>Helicobacter</taxon>
    </lineage>
</organism>
<dbReference type="InterPro" id="IPR051060">
    <property type="entry name" value="Carbamoyltrans_HypF-like"/>
</dbReference>
<dbReference type="Proteomes" id="UP000256424">
    <property type="component" value="Unassembled WGS sequence"/>
</dbReference>
<evidence type="ECO:0000256" key="1">
    <source>
        <dbReference type="ARBA" id="ARBA00008097"/>
    </source>
</evidence>
<evidence type="ECO:0000259" key="5">
    <source>
        <dbReference type="PROSITE" id="PS51163"/>
    </source>
</evidence>
<dbReference type="SUPFAM" id="SSF54975">
    <property type="entry name" value="Acylphosphatase/BLUF domain-like"/>
    <property type="match status" value="1"/>
</dbReference>
<dbReference type="PANTHER" id="PTHR42959">
    <property type="entry name" value="CARBAMOYLTRANSFERASE"/>
    <property type="match status" value="1"/>
</dbReference>
<feature type="region of interest" description="Disordered" evidence="3">
    <location>
        <begin position="456"/>
        <end position="479"/>
    </location>
</feature>
<dbReference type="RefSeq" id="WP_104763019.1">
    <property type="nucleotide sequence ID" value="NZ_FZPM01000012.1"/>
</dbReference>
<dbReference type="InterPro" id="IPR006070">
    <property type="entry name" value="Sua5-like_dom"/>
</dbReference>
<feature type="active site" evidence="2">
    <location>
        <position position="81"/>
    </location>
</feature>
<comment type="catalytic activity">
    <reaction evidence="2">
        <text>an acyl phosphate + H2O = a carboxylate + phosphate + H(+)</text>
        <dbReference type="Rhea" id="RHEA:14965"/>
        <dbReference type="ChEBI" id="CHEBI:15377"/>
        <dbReference type="ChEBI" id="CHEBI:15378"/>
        <dbReference type="ChEBI" id="CHEBI:29067"/>
        <dbReference type="ChEBI" id="CHEBI:43474"/>
        <dbReference type="ChEBI" id="CHEBI:59918"/>
        <dbReference type="EC" id="3.6.1.7"/>
    </reaction>
</comment>
<dbReference type="InterPro" id="IPR055128">
    <property type="entry name" value="HypF_C_2"/>
</dbReference>
<dbReference type="Gene3D" id="3.30.420.40">
    <property type="match status" value="1"/>
</dbReference>
<evidence type="ECO:0000313" key="7">
    <source>
        <dbReference type="Proteomes" id="UP000256424"/>
    </source>
</evidence>
<dbReference type="Pfam" id="PF17788">
    <property type="entry name" value="HypF_C"/>
    <property type="match status" value="1"/>
</dbReference>
<feature type="domain" description="Acylphosphatase-like" evidence="4">
    <location>
        <begin position="48"/>
        <end position="177"/>
    </location>
</feature>
<dbReference type="Pfam" id="PF00708">
    <property type="entry name" value="Acylphosphatase"/>
    <property type="match status" value="1"/>
</dbReference>
<dbReference type="InterPro" id="IPR041440">
    <property type="entry name" value="HypF_C"/>
</dbReference>
<dbReference type="InterPro" id="IPR011125">
    <property type="entry name" value="Znf_HypF"/>
</dbReference>
<dbReference type="Gene3D" id="3.30.70.100">
    <property type="match status" value="1"/>
</dbReference>
<dbReference type="InterPro" id="IPR001792">
    <property type="entry name" value="Acylphosphatase-like_dom"/>
</dbReference>
<dbReference type="Pfam" id="PF07503">
    <property type="entry name" value="zf-HYPF"/>
    <property type="match status" value="2"/>
</dbReference>
<dbReference type="GO" id="GO:0003998">
    <property type="term" value="F:acylphosphatase activity"/>
    <property type="evidence" value="ECO:0007669"/>
    <property type="project" value="UniProtKB-EC"/>
</dbReference>
<dbReference type="AlphaFoldDB" id="A0A3D8J8G5"/>
<feature type="active site" evidence="2">
    <location>
        <position position="63"/>
    </location>
</feature>
<accession>A0A3D8J8G5</accession>
<dbReference type="OrthoDB" id="9808093at2"/>
<dbReference type="Gene3D" id="3.90.870.30">
    <property type="match status" value="1"/>
</dbReference>
<dbReference type="Gene3D" id="3.30.420.360">
    <property type="match status" value="1"/>
</dbReference>
<proteinExistence type="inferred from homology"/>
<dbReference type="GO" id="GO:0051604">
    <property type="term" value="P:protein maturation"/>
    <property type="evidence" value="ECO:0007669"/>
    <property type="project" value="TreeGrafter"/>
</dbReference>
<comment type="caution">
    <text evidence="6">The sequence shown here is derived from an EMBL/GenBank/DDBJ whole genome shotgun (WGS) entry which is preliminary data.</text>
</comment>
<comment type="similarity">
    <text evidence="1">Belongs to the carbamoyltransferase HypF family.</text>
</comment>
<dbReference type="Pfam" id="PF01300">
    <property type="entry name" value="Sua5_yciO_yrdC"/>
    <property type="match status" value="1"/>
</dbReference>
<dbReference type="SUPFAM" id="SSF55821">
    <property type="entry name" value="YrdC/RibB"/>
    <property type="match status" value="1"/>
</dbReference>
<evidence type="ECO:0000313" key="6">
    <source>
        <dbReference type="EMBL" id="RDU73406.1"/>
    </source>
</evidence>
<dbReference type="Gene3D" id="3.30.110.120">
    <property type="match status" value="1"/>
</dbReference>
<dbReference type="PROSITE" id="PS51163">
    <property type="entry name" value="YRDC"/>
    <property type="match status" value="1"/>
</dbReference>
<dbReference type="InterPro" id="IPR017968">
    <property type="entry name" value="Acylphosphatase_CS"/>
</dbReference>
<feature type="domain" description="YrdC-like" evidence="5">
    <location>
        <begin position="296"/>
        <end position="477"/>
    </location>
</feature>
<dbReference type="InterPro" id="IPR017945">
    <property type="entry name" value="DHBP_synth_RibB-like_a/b_dom"/>
</dbReference>
<dbReference type="GO" id="GO:0016743">
    <property type="term" value="F:carboxyl- or carbamoyltransferase activity"/>
    <property type="evidence" value="ECO:0007669"/>
    <property type="project" value="TreeGrafter"/>
</dbReference>
<dbReference type="PANTHER" id="PTHR42959:SF1">
    <property type="entry name" value="CARBAMOYLTRANSFERASE HYPF"/>
    <property type="match status" value="1"/>
</dbReference>
<dbReference type="PROSITE" id="PS51160">
    <property type="entry name" value="ACYLPHOSPHATASE_3"/>
    <property type="match status" value="1"/>
</dbReference>
<evidence type="ECO:0000259" key="4">
    <source>
        <dbReference type="PROSITE" id="PS51160"/>
    </source>
</evidence>
<keyword evidence="6" id="KW-0808">Transferase</keyword>
<evidence type="ECO:0000256" key="2">
    <source>
        <dbReference type="PROSITE-ProRule" id="PRU00520"/>
    </source>
</evidence>